<dbReference type="Pfam" id="PF05225">
    <property type="entry name" value="HTH_psq"/>
    <property type="match status" value="1"/>
</dbReference>
<dbReference type="Proteomes" id="UP001153954">
    <property type="component" value="Unassembled WGS sequence"/>
</dbReference>
<feature type="domain" description="THAP-type" evidence="6">
    <location>
        <begin position="1"/>
        <end position="82"/>
    </location>
</feature>
<evidence type="ECO:0000256" key="2">
    <source>
        <dbReference type="ARBA" id="ARBA00022771"/>
    </source>
</evidence>
<evidence type="ECO:0000256" key="5">
    <source>
        <dbReference type="PROSITE-ProRule" id="PRU00309"/>
    </source>
</evidence>
<dbReference type="InterPro" id="IPR007889">
    <property type="entry name" value="HTH_Psq"/>
</dbReference>
<reference evidence="7" key="1">
    <citation type="submission" date="2022-03" db="EMBL/GenBank/DDBJ databases">
        <authorList>
            <person name="Tunstrom K."/>
        </authorList>
    </citation>
    <scope>NUCLEOTIDE SEQUENCE</scope>
</reference>
<dbReference type="Pfam" id="PF05485">
    <property type="entry name" value="THAP"/>
    <property type="match status" value="1"/>
</dbReference>
<evidence type="ECO:0000256" key="1">
    <source>
        <dbReference type="ARBA" id="ARBA00022723"/>
    </source>
</evidence>
<organism evidence="7 8">
    <name type="scientific">Euphydryas editha</name>
    <name type="common">Edith's checkerspot</name>
    <dbReference type="NCBI Taxonomy" id="104508"/>
    <lineage>
        <taxon>Eukaryota</taxon>
        <taxon>Metazoa</taxon>
        <taxon>Ecdysozoa</taxon>
        <taxon>Arthropoda</taxon>
        <taxon>Hexapoda</taxon>
        <taxon>Insecta</taxon>
        <taxon>Pterygota</taxon>
        <taxon>Neoptera</taxon>
        <taxon>Endopterygota</taxon>
        <taxon>Lepidoptera</taxon>
        <taxon>Glossata</taxon>
        <taxon>Ditrysia</taxon>
        <taxon>Papilionoidea</taxon>
        <taxon>Nymphalidae</taxon>
        <taxon>Nymphalinae</taxon>
        <taxon>Euphydryas</taxon>
    </lineage>
</organism>
<evidence type="ECO:0000313" key="7">
    <source>
        <dbReference type="EMBL" id="CAH2083751.1"/>
    </source>
</evidence>
<keyword evidence="2 5" id="KW-0863">Zinc-finger</keyword>
<evidence type="ECO:0000256" key="3">
    <source>
        <dbReference type="ARBA" id="ARBA00022833"/>
    </source>
</evidence>
<dbReference type="InterPro" id="IPR038441">
    <property type="entry name" value="THAP_Znf_sf"/>
</dbReference>
<dbReference type="GO" id="GO:0043565">
    <property type="term" value="F:sequence-specific DNA binding"/>
    <property type="evidence" value="ECO:0007669"/>
    <property type="project" value="InterPro"/>
</dbReference>
<gene>
    <name evidence="7" type="ORF">EEDITHA_LOCUS391</name>
</gene>
<protein>
    <recommendedName>
        <fullName evidence="6">THAP-type domain-containing protein</fullName>
    </recommendedName>
</protein>
<keyword evidence="1" id="KW-0479">Metal-binding</keyword>
<dbReference type="EMBL" id="CAKOGL010000001">
    <property type="protein sequence ID" value="CAH2083751.1"/>
    <property type="molecule type" value="Genomic_DNA"/>
</dbReference>
<dbReference type="InterPro" id="IPR026516">
    <property type="entry name" value="THAP1/10"/>
</dbReference>
<keyword evidence="8" id="KW-1185">Reference proteome</keyword>
<dbReference type="SUPFAM" id="SSF57716">
    <property type="entry name" value="Glucocorticoid receptor-like (DNA-binding domain)"/>
    <property type="match status" value="1"/>
</dbReference>
<keyword evidence="4 5" id="KW-0238">DNA-binding</keyword>
<sequence>MVHTTCAVRDCTSSSRINKDLKFHQFPHTEERCKLWIDACRRFDLVEKTPENLKNMYICSLHFQEQMYGKSSLKKTAIPVLHLPNRNTYSVYTQTDPTNRGVEIKEEITVEENPYLCRICLSVGRKMFPLEQYGTLYKKLLSDKYQDQNIVSLSSLTRVLYNDSNPNFTYIKEKEKRTSTEPVPEPMMMMNDDQLEDYEILIDREKTRNVRKIDNMRYNRKKRAKVNMVPKMCSEDVLREAVTAIHNGMSVYKASLEYNISESMLRIKKHEPKYCINCTTCDVDS</sequence>
<dbReference type="AlphaFoldDB" id="A0AAU9TDG7"/>
<accession>A0AAU9TDG7</accession>
<dbReference type="GO" id="GO:0008270">
    <property type="term" value="F:zinc ion binding"/>
    <property type="evidence" value="ECO:0007669"/>
    <property type="project" value="UniProtKB-KW"/>
</dbReference>
<dbReference type="Gene3D" id="1.10.10.60">
    <property type="entry name" value="Homeodomain-like"/>
    <property type="match status" value="1"/>
</dbReference>
<dbReference type="Gene3D" id="6.20.210.20">
    <property type="entry name" value="THAP domain"/>
    <property type="match status" value="1"/>
</dbReference>
<dbReference type="SMART" id="SM00692">
    <property type="entry name" value="DM3"/>
    <property type="match status" value="1"/>
</dbReference>
<dbReference type="PROSITE" id="PS50950">
    <property type="entry name" value="ZF_THAP"/>
    <property type="match status" value="1"/>
</dbReference>
<name>A0AAU9TDG7_EUPED</name>
<keyword evidence="3" id="KW-0862">Zinc</keyword>
<evidence type="ECO:0000256" key="4">
    <source>
        <dbReference type="ARBA" id="ARBA00023125"/>
    </source>
</evidence>
<evidence type="ECO:0000313" key="8">
    <source>
        <dbReference type="Proteomes" id="UP001153954"/>
    </source>
</evidence>
<dbReference type="PANTHER" id="PTHR46600:SF11">
    <property type="entry name" value="THAP DOMAIN-CONTAINING PROTEIN 10"/>
    <property type="match status" value="1"/>
</dbReference>
<comment type="caution">
    <text evidence="7">The sequence shown here is derived from an EMBL/GenBank/DDBJ whole genome shotgun (WGS) entry which is preliminary data.</text>
</comment>
<dbReference type="SMART" id="SM00980">
    <property type="entry name" value="THAP"/>
    <property type="match status" value="1"/>
</dbReference>
<dbReference type="InterPro" id="IPR006612">
    <property type="entry name" value="THAP_Znf"/>
</dbReference>
<evidence type="ECO:0000259" key="6">
    <source>
        <dbReference type="PROSITE" id="PS50950"/>
    </source>
</evidence>
<dbReference type="PANTHER" id="PTHR46600">
    <property type="entry name" value="THAP DOMAIN-CONTAINING"/>
    <property type="match status" value="1"/>
</dbReference>
<proteinExistence type="predicted"/>